<comment type="caution">
    <text evidence="2">The sequence shown here is derived from an EMBL/GenBank/DDBJ whole genome shotgun (WGS) entry which is preliminary data.</text>
</comment>
<reference evidence="3" key="1">
    <citation type="submission" date="2017-08" db="EMBL/GenBank/DDBJ databases">
        <title>A dynamic microbial community with high functional redundancy inhabits the cold, oxic subseafloor aquifer.</title>
        <authorList>
            <person name="Tully B.J."/>
            <person name="Wheat C.G."/>
            <person name="Glazer B.T."/>
            <person name="Huber J.A."/>
        </authorList>
    </citation>
    <scope>NUCLEOTIDE SEQUENCE [LARGE SCALE GENOMIC DNA]</scope>
</reference>
<dbReference type="Proteomes" id="UP000218767">
    <property type="component" value="Unassembled WGS sequence"/>
</dbReference>
<dbReference type="InterPro" id="IPR014922">
    <property type="entry name" value="YdhG-like"/>
</dbReference>
<feature type="domain" description="YdhG-like" evidence="1">
    <location>
        <begin position="16"/>
        <end position="105"/>
    </location>
</feature>
<dbReference type="EMBL" id="NVUL01000105">
    <property type="protein sequence ID" value="PCI74324.1"/>
    <property type="molecule type" value="Genomic_DNA"/>
</dbReference>
<organism evidence="2 3">
    <name type="scientific">SAR86 cluster bacterium</name>
    <dbReference type="NCBI Taxonomy" id="2030880"/>
    <lineage>
        <taxon>Bacteria</taxon>
        <taxon>Pseudomonadati</taxon>
        <taxon>Pseudomonadota</taxon>
        <taxon>Gammaproteobacteria</taxon>
        <taxon>SAR86 cluster</taxon>
    </lineage>
</organism>
<proteinExistence type="predicted"/>
<protein>
    <recommendedName>
        <fullName evidence="1">YdhG-like domain-containing protein</fullName>
    </recommendedName>
</protein>
<dbReference type="SUPFAM" id="SSF159888">
    <property type="entry name" value="YdhG-like"/>
    <property type="match status" value="1"/>
</dbReference>
<sequence length="115" mass="12980">MDEWLSGDPVKLYSIARQWFAVFRSCGDDVNELIHDGYPTACVEGAAFGYVNVFKSHVNVGFFTGVFIDDPLSLLEGTGKRMRHVKLRPDIDVDSRAMSELIQSAYLDVRARLHQ</sequence>
<dbReference type="AlphaFoldDB" id="A0A2A4WVR9"/>
<evidence type="ECO:0000313" key="3">
    <source>
        <dbReference type="Proteomes" id="UP000218767"/>
    </source>
</evidence>
<evidence type="ECO:0000313" key="2">
    <source>
        <dbReference type="EMBL" id="PCI74324.1"/>
    </source>
</evidence>
<accession>A0A2A4WVR9</accession>
<gene>
    <name evidence="2" type="ORF">COB20_15330</name>
</gene>
<name>A0A2A4WVR9_9GAMM</name>
<dbReference type="Pfam" id="PF08818">
    <property type="entry name" value="DUF1801"/>
    <property type="match status" value="1"/>
</dbReference>
<evidence type="ECO:0000259" key="1">
    <source>
        <dbReference type="Pfam" id="PF08818"/>
    </source>
</evidence>